<dbReference type="PROSITE" id="PS50048">
    <property type="entry name" value="ZN2_CY6_FUNGAL_2"/>
    <property type="match status" value="1"/>
</dbReference>
<dbReference type="SMART" id="SM00066">
    <property type="entry name" value="GAL4"/>
    <property type="match status" value="1"/>
</dbReference>
<accession>A0A1E3HFP5</accession>
<keyword evidence="6" id="KW-1185">Reference proteome</keyword>
<dbReference type="Pfam" id="PF04082">
    <property type="entry name" value="Fungal_trans"/>
    <property type="match status" value="1"/>
</dbReference>
<dbReference type="GO" id="GO:0003677">
    <property type="term" value="F:DNA binding"/>
    <property type="evidence" value="ECO:0007669"/>
    <property type="project" value="InterPro"/>
</dbReference>
<dbReference type="InterPro" id="IPR001138">
    <property type="entry name" value="Zn2Cys6_DnaBD"/>
</dbReference>
<dbReference type="GO" id="GO:0000981">
    <property type="term" value="F:DNA-binding transcription factor activity, RNA polymerase II-specific"/>
    <property type="evidence" value="ECO:0007669"/>
    <property type="project" value="InterPro"/>
</dbReference>
<evidence type="ECO:0000259" key="4">
    <source>
        <dbReference type="PROSITE" id="PS50048"/>
    </source>
</evidence>
<dbReference type="EMBL" id="AWGJ01000010">
    <property type="protein sequence ID" value="ODN75162.1"/>
    <property type="molecule type" value="Genomic_DNA"/>
</dbReference>
<proteinExistence type="predicted"/>
<dbReference type="PROSITE" id="PS00463">
    <property type="entry name" value="ZN2_CY6_FUNGAL_1"/>
    <property type="match status" value="1"/>
</dbReference>
<dbReference type="Pfam" id="PF00172">
    <property type="entry name" value="Zn_clus"/>
    <property type="match status" value="1"/>
</dbReference>
<dbReference type="GO" id="GO:0006351">
    <property type="term" value="P:DNA-templated transcription"/>
    <property type="evidence" value="ECO:0007669"/>
    <property type="project" value="InterPro"/>
</dbReference>
<evidence type="ECO:0000256" key="2">
    <source>
        <dbReference type="ARBA" id="ARBA00023242"/>
    </source>
</evidence>
<dbReference type="CDD" id="cd12148">
    <property type="entry name" value="fungal_TF_MHR"/>
    <property type="match status" value="1"/>
</dbReference>
<feature type="region of interest" description="Disordered" evidence="3">
    <location>
        <begin position="695"/>
        <end position="741"/>
    </location>
</feature>
<dbReference type="RefSeq" id="XP_018990812.1">
    <property type="nucleotide sequence ID" value="XM_019140837.1"/>
</dbReference>
<dbReference type="AlphaFoldDB" id="A0A1E3HFP5"/>
<evidence type="ECO:0000256" key="1">
    <source>
        <dbReference type="ARBA" id="ARBA00022723"/>
    </source>
</evidence>
<comment type="caution">
    <text evidence="5">The sequence shown here is derived from an EMBL/GenBank/DDBJ whole genome shotgun (WGS) entry which is preliminary data.</text>
</comment>
<feature type="compositionally biased region" description="Polar residues" evidence="3">
    <location>
        <begin position="702"/>
        <end position="726"/>
    </location>
</feature>
<feature type="region of interest" description="Disordered" evidence="3">
    <location>
        <begin position="1"/>
        <end position="31"/>
    </location>
</feature>
<dbReference type="Proteomes" id="UP000094065">
    <property type="component" value="Unassembled WGS sequence"/>
</dbReference>
<name>A0A1E3HFP5_9TREE</name>
<dbReference type="SMART" id="SM00906">
    <property type="entry name" value="Fungal_trans"/>
    <property type="match status" value="1"/>
</dbReference>
<evidence type="ECO:0000256" key="3">
    <source>
        <dbReference type="SAM" id="MobiDB-lite"/>
    </source>
</evidence>
<gene>
    <name evidence="5" type="ORF">L202_06366</name>
</gene>
<keyword evidence="1" id="KW-0479">Metal-binding</keyword>
<dbReference type="OrthoDB" id="4456959at2759"/>
<feature type="compositionally biased region" description="Polar residues" evidence="3">
    <location>
        <begin position="16"/>
        <end position="31"/>
    </location>
</feature>
<dbReference type="Gene3D" id="4.10.240.10">
    <property type="entry name" value="Zn(2)-C6 fungal-type DNA-binding domain"/>
    <property type="match status" value="1"/>
</dbReference>
<evidence type="ECO:0000313" key="5">
    <source>
        <dbReference type="EMBL" id="ODN75162.1"/>
    </source>
</evidence>
<sequence>MPHTDRRHSSGDASAATPSTSGDPRSMSTNTIRVHRACDSCRRRKVRCEGSQNNDAGGKCPSCIQGGHECTYMEDSQRPKGPSKRYVMMLEQKVGRLESILRQLCPSLDLESHVGPRLESEGFVYDTYIQDLRSRNIPPYPALKPLSLPTPSTSHAPSPALSIFSSIPQSAHVKEENDKDKPSQVVLIDSVRWLKVLNLREAHWRYHGKSSGAHIVMQIQSLKSARGIRSDLIVDMGQRKREAFWETSEWETSIEADGTSPMDFSIWPERGLDQLLINTYFDKVDLFMPLLNRLVFQEQYDAKLWRTSEGFAKVCMLVFANGARYVKDRRVLWDSASPGDNSTSYYSGGWKYFRAVLRMGRNIMQLPTLYDIQYLVLVCDFIHASSSPQLMTTISFLGLRFIQELGAHISAVLAQWDPVERALYHRAFWCLYHIDRYGSSTLGRPVAVLDSDFDVPELANIDDEYWEREDLDGGGRQPEGKVSRVAFFIEMSKVDRIMGKTLNRIYGIKKPADVHMTRRQMVDELDAELRTWADNVPPPLRWDPKRSNYSLLCQSADMWAHGHYARILIHRNFVPARPNTGTLEQLYSLASCVHAAYAICAITDALLARGRQEKCPAGHALPVTVKIPSWLSGIILLLSLYSIDMSKEELYRTREGLKSCLRASQEMEKLWQKAGKVTDFLQQAVNEADFMVSRMADEPSKPESTANGDLELSLSNPAPHSSSTYSPFGPSPGTKTSNPMEAQEGLYNSWLRMSTFQSQLLDMNLPSRGREEQEEGIGDEWWAKMLDDHNGPDLFNTWI</sequence>
<dbReference type="CDD" id="cd00067">
    <property type="entry name" value="GAL4"/>
    <property type="match status" value="1"/>
</dbReference>
<dbReference type="GeneID" id="30157675"/>
<protein>
    <recommendedName>
        <fullName evidence="4">Zn(2)-C6 fungal-type domain-containing protein</fullName>
    </recommendedName>
</protein>
<feature type="domain" description="Zn(2)-C6 fungal-type" evidence="4">
    <location>
        <begin position="37"/>
        <end position="72"/>
    </location>
</feature>
<keyword evidence="2" id="KW-0539">Nucleus</keyword>
<organism evidence="5 6">
    <name type="scientific">Cryptococcus amylolentus CBS 6039</name>
    <dbReference type="NCBI Taxonomy" id="1295533"/>
    <lineage>
        <taxon>Eukaryota</taxon>
        <taxon>Fungi</taxon>
        <taxon>Dikarya</taxon>
        <taxon>Basidiomycota</taxon>
        <taxon>Agaricomycotina</taxon>
        <taxon>Tremellomycetes</taxon>
        <taxon>Tremellales</taxon>
        <taxon>Cryptococcaceae</taxon>
        <taxon>Cryptococcus</taxon>
    </lineage>
</organism>
<reference evidence="5 6" key="1">
    <citation type="submission" date="2016-06" db="EMBL/GenBank/DDBJ databases">
        <title>Evolution of pathogenesis and genome organization in the Tremellales.</title>
        <authorList>
            <person name="Cuomo C."/>
            <person name="Litvintseva A."/>
            <person name="Heitman J."/>
            <person name="Chen Y."/>
            <person name="Sun S."/>
            <person name="Springer D."/>
            <person name="Dromer F."/>
            <person name="Young S."/>
            <person name="Zeng Q."/>
            <person name="Chapman S."/>
            <person name="Gujja S."/>
            <person name="Saif S."/>
            <person name="Birren B."/>
        </authorList>
    </citation>
    <scope>NUCLEOTIDE SEQUENCE [LARGE SCALE GENOMIC DNA]</scope>
    <source>
        <strain evidence="5 6">CBS 6039</strain>
    </source>
</reference>
<dbReference type="PANTHER" id="PTHR46910:SF38">
    <property type="entry name" value="ZN(2)-C6 FUNGAL-TYPE DOMAIN-CONTAINING PROTEIN"/>
    <property type="match status" value="1"/>
</dbReference>
<dbReference type="InterPro" id="IPR007219">
    <property type="entry name" value="XnlR_reg_dom"/>
</dbReference>
<evidence type="ECO:0000313" key="6">
    <source>
        <dbReference type="Proteomes" id="UP000094065"/>
    </source>
</evidence>
<dbReference type="STRING" id="1295533.A0A1E3HFP5"/>
<dbReference type="InterPro" id="IPR050987">
    <property type="entry name" value="AtrR-like"/>
</dbReference>
<dbReference type="SUPFAM" id="SSF57701">
    <property type="entry name" value="Zn2/Cys6 DNA-binding domain"/>
    <property type="match status" value="1"/>
</dbReference>
<dbReference type="PANTHER" id="PTHR46910">
    <property type="entry name" value="TRANSCRIPTION FACTOR PDR1"/>
    <property type="match status" value="1"/>
</dbReference>
<dbReference type="InterPro" id="IPR036864">
    <property type="entry name" value="Zn2-C6_fun-type_DNA-bd_sf"/>
</dbReference>
<dbReference type="GO" id="GO:0008270">
    <property type="term" value="F:zinc ion binding"/>
    <property type="evidence" value="ECO:0007669"/>
    <property type="project" value="InterPro"/>
</dbReference>